<comment type="catalytic activity">
    <reaction evidence="5">
        <text>dUTP + H2O = dUMP + diphosphate + H(+)</text>
        <dbReference type="Rhea" id="RHEA:10248"/>
        <dbReference type="ChEBI" id="CHEBI:15377"/>
        <dbReference type="ChEBI" id="CHEBI:15378"/>
        <dbReference type="ChEBI" id="CHEBI:33019"/>
        <dbReference type="ChEBI" id="CHEBI:61555"/>
        <dbReference type="ChEBI" id="CHEBI:246422"/>
        <dbReference type="EC" id="3.6.1.23"/>
    </reaction>
</comment>
<evidence type="ECO:0000313" key="8">
    <source>
        <dbReference type="Proteomes" id="UP000033533"/>
    </source>
</evidence>
<dbReference type="AlphaFoldDB" id="A0A0F4L9U0"/>
<keyword evidence="3" id="KW-0378">Hydrolase</keyword>
<dbReference type="InterPro" id="IPR036157">
    <property type="entry name" value="dUTPase-like_sf"/>
</dbReference>
<organism evidence="7 8">
    <name type="scientific">Lactobacillus kullabergensis</name>
    <dbReference type="NCBI Taxonomy" id="1218493"/>
    <lineage>
        <taxon>Bacteria</taxon>
        <taxon>Bacillati</taxon>
        <taxon>Bacillota</taxon>
        <taxon>Bacilli</taxon>
        <taxon>Lactobacillales</taxon>
        <taxon>Lactobacillaceae</taxon>
        <taxon>Lactobacillus</taxon>
    </lineage>
</organism>
<dbReference type="PANTHER" id="PTHR11241">
    <property type="entry name" value="DEOXYURIDINE 5'-TRIPHOSPHATE NUCLEOTIDOHYDROLASE"/>
    <property type="match status" value="1"/>
</dbReference>
<dbReference type="GO" id="GO:0000287">
    <property type="term" value="F:magnesium ion binding"/>
    <property type="evidence" value="ECO:0007669"/>
    <property type="project" value="InterPro"/>
</dbReference>
<dbReference type="EMBL" id="JXBY01000021">
    <property type="protein sequence ID" value="KJY55009.1"/>
    <property type="molecule type" value="Genomic_DNA"/>
</dbReference>
<keyword evidence="4" id="KW-0546">Nucleotide metabolism</keyword>
<dbReference type="SUPFAM" id="SSF51283">
    <property type="entry name" value="dUTPase-like"/>
    <property type="match status" value="1"/>
</dbReference>
<dbReference type="STRING" id="1218493.JF76_13820"/>
<comment type="caution">
    <text evidence="7">The sequence shown here is derived from an EMBL/GenBank/DDBJ whole genome shotgun (WGS) entry which is preliminary data.</text>
</comment>
<evidence type="ECO:0000256" key="2">
    <source>
        <dbReference type="ARBA" id="ARBA00012379"/>
    </source>
</evidence>
<evidence type="ECO:0000256" key="4">
    <source>
        <dbReference type="ARBA" id="ARBA00023080"/>
    </source>
</evidence>
<comment type="similarity">
    <text evidence="1">Belongs to the dUTPase family.</text>
</comment>
<feature type="domain" description="dUTPase-like" evidence="6">
    <location>
        <begin position="74"/>
        <end position="177"/>
    </location>
</feature>
<dbReference type="GO" id="GO:0004170">
    <property type="term" value="F:dUTP diphosphatase activity"/>
    <property type="evidence" value="ECO:0007669"/>
    <property type="project" value="UniProtKB-EC"/>
</dbReference>
<dbReference type="PATRIC" id="fig|1218493.3.peg.1444"/>
<dbReference type="RefSeq" id="WP_045928414.1">
    <property type="nucleotide sequence ID" value="NZ_JBHSZS010000002.1"/>
</dbReference>
<evidence type="ECO:0000313" key="7">
    <source>
        <dbReference type="EMBL" id="KJY55009.1"/>
    </source>
</evidence>
<dbReference type="OrthoDB" id="9809956at2"/>
<dbReference type="InterPro" id="IPR033704">
    <property type="entry name" value="dUTPase_trimeric"/>
</dbReference>
<name>A0A0F4L9U0_9LACO</name>
<dbReference type="PANTHER" id="PTHR11241:SF0">
    <property type="entry name" value="DEOXYURIDINE 5'-TRIPHOSPHATE NUCLEOTIDOHYDROLASE"/>
    <property type="match status" value="1"/>
</dbReference>
<reference evidence="7 8" key="1">
    <citation type="submission" date="2014-12" db="EMBL/GenBank/DDBJ databases">
        <title>Comparative genomics of the lactic acid bacteria isolated from the honey bee gut.</title>
        <authorList>
            <person name="Ellegaard K.M."/>
            <person name="Tamarit D."/>
            <person name="Javelind E."/>
            <person name="Olofsson T."/>
            <person name="Andersson S.G."/>
            <person name="Vasquez A."/>
        </authorList>
    </citation>
    <scope>NUCLEOTIDE SEQUENCE [LARGE SCALE GENOMIC DNA]</scope>
    <source>
        <strain evidence="7 8">Biut2</strain>
    </source>
</reference>
<evidence type="ECO:0000256" key="5">
    <source>
        <dbReference type="ARBA" id="ARBA00047686"/>
    </source>
</evidence>
<dbReference type="Proteomes" id="UP000033533">
    <property type="component" value="Unassembled WGS sequence"/>
</dbReference>
<proteinExistence type="inferred from homology"/>
<dbReference type="CDD" id="cd07557">
    <property type="entry name" value="trimeric_dUTPase"/>
    <property type="match status" value="1"/>
</dbReference>
<evidence type="ECO:0000256" key="1">
    <source>
        <dbReference type="ARBA" id="ARBA00006581"/>
    </source>
</evidence>
<dbReference type="Gene3D" id="2.70.40.10">
    <property type="match status" value="1"/>
</dbReference>
<evidence type="ECO:0000259" key="6">
    <source>
        <dbReference type="Pfam" id="PF00692"/>
    </source>
</evidence>
<dbReference type="GO" id="GO:0046081">
    <property type="term" value="P:dUTP catabolic process"/>
    <property type="evidence" value="ECO:0007669"/>
    <property type="project" value="InterPro"/>
</dbReference>
<dbReference type="EC" id="3.6.1.23" evidence="2"/>
<dbReference type="GO" id="GO:0006226">
    <property type="term" value="P:dUMP biosynthetic process"/>
    <property type="evidence" value="ECO:0007669"/>
    <property type="project" value="InterPro"/>
</dbReference>
<dbReference type="Pfam" id="PF00692">
    <property type="entry name" value="dUTPase"/>
    <property type="match status" value="1"/>
</dbReference>
<sequence length="183" mass="20883">MEKIRGFEIVSKYQNKNVTLPRRQTIASAGYDLAAAKDVLIPSIWRLNFVRIFRLIRNGHQLYEQDYEMAEHVLKPFLIPTGVKAYMPDDEVLLLANRSSNTFKRNLALPNGVGVIDSDYYNNDANEGEIFVQLINYGVRPIQIHQGDRIGQGIFIHYLKSDNDVPIDRQRINGFGSTNKKGS</sequence>
<dbReference type="InterPro" id="IPR008181">
    <property type="entry name" value="dUTPase"/>
</dbReference>
<dbReference type="HOGENOM" id="CLU_068508_0_0_9"/>
<gene>
    <name evidence="7" type="ORF">JF76_13820</name>
</gene>
<accession>A0A0F4L9U0</accession>
<protein>
    <recommendedName>
        <fullName evidence="2">dUTP diphosphatase</fullName>
        <ecNumber evidence="2">3.6.1.23</ecNumber>
    </recommendedName>
</protein>
<dbReference type="InterPro" id="IPR029054">
    <property type="entry name" value="dUTPase-like"/>
</dbReference>
<evidence type="ECO:0000256" key="3">
    <source>
        <dbReference type="ARBA" id="ARBA00022801"/>
    </source>
</evidence>